<evidence type="ECO:0000313" key="3">
    <source>
        <dbReference type="RefSeq" id="XP_021098634.1"/>
    </source>
</evidence>
<dbReference type="AlphaFoldDB" id="A0AAX6RQB7"/>
<proteinExistence type="predicted"/>
<dbReference type="GeneID" id="101697214"/>
<protein>
    <submittedName>
        <fullName evidence="3">Ankyrin repeat domain-containing protein 26-like</fullName>
    </submittedName>
</protein>
<dbReference type="Proteomes" id="UP000694906">
    <property type="component" value="Unplaced"/>
</dbReference>
<sequence length="174" mass="19562">MGRVTFWAISVIFHSLHPMKKMEISKWQIGKVPQINLTEHWAAPQQSRKNPKYGIGEPGNRTLLDDTISDRENKDVVKTLSETSLKIQSFSQSSFSSSAPDPKEEATQAAIRKEENGTCVFKNASQEQTNDKLMHVHKGYKDYKSGVLSAPGLGEDAESLPWDSEVLSIVYNYF</sequence>
<keyword evidence="2" id="KW-1185">Reference proteome</keyword>
<dbReference type="RefSeq" id="XP_021098634.1">
    <property type="nucleotide sequence ID" value="XM_021242975.1"/>
</dbReference>
<evidence type="ECO:0000313" key="2">
    <source>
        <dbReference type="Proteomes" id="UP000694906"/>
    </source>
</evidence>
<feature type="region of interest" description="Disordered" evidence="1">
    <location>
        <begin position="43"/>
        <end position="65"/>
    </location>
</feature>
<name>A0AAX6RQB7_HETGA</name>
<accession>A0AAX6RQB7</accession>
<reference evidence="3" key="1">
    <citation type="submission" date="2025-08" db="UniProtKB">
        <authorList>
            <consortium name="RefSeq"/>
        </authorList>
    </citation>
    <scope>IDENTIFICATION</scope>
</reference>
<evidence type="ECO:0000256" key="1">
    <source>
        <dbReference type="SAM" id="MobiDB-lite"/>
    </source>
</evidence>
<gene>
    <name evidence="3" type="primary">LOC101697214</name>
</gene>
<organism evidence="2 3">
    <name type="scientific">Heterocephalus glaber</name>
    <name type="common">Naked mole rat</name>
    <dbReference type="NCBI Taxonomy" id="10181"/>
    <lineage>
        <taxon>Eukaryota</taxon>
        <taxon>Metazoa</taxon>
        <taxon>Chordata</taxon>
        <taxon>Craniata</taxon>
        <taxon>Vertebrata</taxon>
        <taxon>Euteleostomi</taxon>
        <taxon>Mammalia</taxon>
        <taxon>Eutheria</taxon>
        <taxon>Euarchontoglires</taxon>
        <taxon>Glires</taxon>
        <taxon>Rodentia</taxon>
        <taxon>Hystricomorpha</taxon>
        <taxon>Bathyergidae</taxon>
        <taxon>Heterocephalus</taxon>
    </lineage>
</organism>